<dbReference type="InterPro" id="IPR052893">
    <property type="entry name" value="TCS_response_regulator"/>
</dbReference>
<dbReference type="AlphaFoldDB" id="A0A4R4KHZ8"/>
<dbReference type="CDD" id="cd17557">
    <property type="entry name" value="REC_Rcp-like"/>
    <property type="match status" value="1"/>
</dbReference>
<keyword evidence="4" id="KW-1185">Reference proteome</keyword>
<dbReference type="SUPFAM" id="SSF52172">
    <property type="entry name" value="CheY-like"/>
    <property type="match status" value="1"/>
</dbReference>
<dbReference type="InterPro" id="IPR011006">
    <property type="entry name" value="CheY-like_superfamily"/>
</dbReference>
<keyword evidence="1" id="KW-0597">Phosphoprotein</keyword>
<dbReference type="PROSITE" id="PS50110">
    <property type="entry name" value="RESPONSE_REGULATORY"/>
    <property type="match status" value="1"/>
</dbReference>
<feature type="domain" description="Response regulatory" evidence="2">
    <location>
        <begin position="18"/>
        <end position="138"/>
    </location>
</feature>
<gene>
    <name evidence="3" type="ORF">EZE20_05820</name>
</gene>
<dbReference type="OrthoDB" id="7631574at2"/>
<organism evidence="3 4">
    <name type="scientific">Arundinibacter roseus</name>
    <dbReference type="NCBI Taxonomy" id="2070510"/>
    <lineage>
        <taxon>Bacteria</taxon>
        <taxon>Pseudomonadati</taxon>
        <taxon>Bacteroidota</taxon>
        <taxon>Cytophagia</taxon>
        <taxon>Cytophagales</taxon>
        <taxon>Spirosomataceae</taxon>
        <taxon>Arundinibacter</taxon>
    </lineage>
</organism>
<accession>A0A4R4KHZ8</accession>
<proteinExistence type="predicted"/>
<dbReference type="Gene3D" id="3.40.50.2300">
    <property type="match status" value="1"/>
</dbReference>
<protein>
    <submittedName>
        <fullName evidence="3">Response regulator</fullName>
    </submittedName>
</protein>
<evidence type="ECO:0000259" key="2">
    <source>
        <dbReference type="PROSITE" id="PS50110"/>
    </source>
</evidence>
<dbReference type="EMBL" id="SMJU01000003">
    <property type="protein sequence ID" value="TDB67463.1"/>
    <property type="molecule type" value="Genomic_DNA"/>
</dbReference>
<dbReference type="Pfam" id="PF00072">
    <property type="entry name" value="Response_reg"/>
    <property type="match status" value="1"/>
</dbReference>
<dbReference type="Proteomes" id="UP000295706">
    <property type="component" value="Unassembled WGS sequence"/>
</dbReference>
<name>A0A4R4KHZ8_9BACT</name>
<dbReference type="SMART" id="SM00448">
    <property type="entry name" value="REC"/>
    <property type="match status" value="1"/>
</dbReference>
<dbReference type="InterPro" id="IPR001789">
    <property type="entry name" value="Sig_transdc_resp-reg_receiver"/>
</dbReference>
<comment type="caution">
    <text evidence="3">The sequence shown here is derived from an EMBL/GenBank/DDBJ whole genome shotgun (WGS) entry which is preliminary data.</text>
</comment>
<evidence type="ECO:0000256" key="1">
    <source>
        <dbReference type="PROSITE-ProRule" id="PRU00169"/>
    </source>
</evidence>
<dbReference type="PANTHER" id="PTHR44520:SF2">
    <property type="entry name" value="RESPONSE REGULATOR RCP1"/>
    <property type="match status" value="1"/>
</dbReference>
<dbReference type="PANTHER" id="PTHR44520">
    <property type="entry name" value="RESPONSE REGULATOR RCP1-RELATED"/>
    <property type="match status" value="1"/>
</dbReference>
<evidence type="ECO:0000313" key="3">
    <source>
        <dbReference type="EMBL" id="TDB67463.1"/>
    </source>
</evidence>
<dbReference type="RefSeq" id="WP_132115468.1">
    <property type="nucleotide sequence ID" value="NZ_SMJU01000003.1"/>
</dbReference>
<sequence>MIDPGSAEDAAPKFSALTILLAEDDPDDCLLFKDALDESPIKTELVTVANGEQLMKLLATSNSLPDLLFMDLNMPRMNGFECLSEIRRNEQLNKLPIIIISTSSDKEKVAKLIHNGAQHYIRKSCDYNELKKFIHQALLLLA</sequence>
<reference evidence="3 4" key="1">
    <citation type="submission" date="2019-02" db="EMBL/GenBank/DDBJ databases">
        <title>Arundinibacter roseus gen. nov., sp. nov., a new member of the family Cytophagaceae.</title>
        <authorList>
            <person name="Szuroczki S."/>
            <person name="Khayer B."/>
            <person name="Sproer C."/>
            <person name="Toumi M."/>
            <person name="Szabo A."/>
            <person name="Felfoldi T."/>
            <person name="Schumann P."/>
            <person name="Toth E."/>
        </authorList>
    </citation>
    <scope>NUCLEOTIDE SEQUENCE [LARGE SCALE GENOMIC DNA]</scope>
    <source>
        <strain evidence="3 4">DMA-k-7a</strain>
    </source>
</reference>
<evidence type="ECO:0000313" key="4">
    <source>
        <dbReference type="Proteomes" id="UP000295706"/>
    </source>
</evidence>
<feature type="modified residue" description="4-aspartylphosphate" evidence="1">
    <location>
        <position position="71"/>
    </location>
</feature>
<dbReference type="GO" id="GO:0000160">
    <property type="term" value="P:phosphorelay signal transduction system"/>
    <property type="evidence" value="ECO:0007669"/>
    <property type="project" value="InterPro"/>
</dbReference>